<accession>A0A512NNW9</accession>
<dbReference type="EMBL" id="BKAJ01000173">
    <property type="protein sequence ID" value="GEP60634.1"/>
    <property type="molecule type" value="Genomic_DNA"/>
</dbReference>
<evidence type="ECO:0000313" key="2">
    <source>
        <dbReference type="Proteomes" id="UP000321058"/>
    </source>
</evidence>
<dbReference type="AlphaFoldDB" id="A0A512NNW9"/>
<protein>
    <submittedName>
        <fullName evidence="1">Uncharacterized protein</fullName>
    </submittedName>
</protein>
<reference evidence="1 2" key="1">
    <citation type="submission" date="2019-07" db="EMBL/GenBank/DDBJ databases">
        <title>Whole genome shotgun sequence of Reyranella soli NBRC 108950.</title>
        <authorList>
            <person name="Hosoyama A."/>
            <person name="Uohara A."/>
            <person name="Ohji S."/>
            <person name="Ichikawa N."/>
        </authorList>
    </citation>
    <scope>NUCLEOTIDE SEQUENCE [LARGE SCALE GENOMIC DNA]</scope>
    <source>
        <strain evidence="1 2">NBRC 108950</strain>
    </source>
</reference>
<keyword evidence="2" id="KW-1185">Reference proteome</keyword>
<proteinExistence type="predicted"/>
<name>A0A512NNW9_9HYPH</name>
<comment type="caution">
    <text evidence="1">The sequence shown here is derived from an EMBL/GenBank/DDBJ whole genome shotgun (WGS) entry which is preliminary data.</text>
</comment>
<dbReference type="Proteomes" id="UP000321058">
    <property type="component" value="Unassembled WGS sequence"/>
</dbReference>
<organism evidence="1 2">
    <name type="scientific">Reyranella soli</name>
    <dbReference type="NCBI Taxonomy" id="1230389"/>
    <lineage>
        <taxon>Bacteria</taxon>
        <taxon>Pseudomonadati</taxon>
        <taxon>Pseudomonadota</taxon>
        <taxon>Alphaproteobacteria</taxon>
        <taxon>Hyphomicrobiales</taxon>
        <taxon>Reyranellaceae</taxon>
        <taxon>Reyranella</taxon>
    </lineage>
</organism>
<evidence type="ECO:0000313" key="1">
    <source>
        <dbReference type="EMBL" id="GEP60634.1"/>
    </source>
</evidence>
<sequence>MDAQKIYTPIRTWVMVRVRGHQTEVECAELTAEELQDRLDSGWFVTPATRGERARIG</sequence>
<gene>
    <name evidence="1" type="ORF">RSO01_78000</name>
</gene>